<dbReference type="Proteomes" id="UP000095283">
    <property type="component" value="Unplaced"/>
</dbReference>
<name>A0A1I7XIV9_HETBA</name>
<evidence type="ECO:0000256" key="2">
    <source>
        <dbReference type="ARBA" id="ARBA00012388"/>
    </source>
</evidence>
<dbReference type="InterPro" id="IPR012937">
    <property type="entry name" value="TET5"/>
</dbReference>
<dbReference type="GO" id="GO:1990817">
    <property type="term" value="F:poly(A) RNA polymerase activity"/>
    <property type="evidence" value="ECO:0007669"/>
    <property type="project" value="UniProtKB-EC"/>
</dbReference>
<evidence type="ECO:0000256" key="1">
    <source>
        <dbReference type="ARBA" id="ARBA00007631"/>
    </source>
</evidence>
<dbReference type="EC" id="2.7.7.19" evidence="2"/>
<evidence type="ECO:0000256" key="4">
    <source>
        <dbReference type="ARBA" id="ARBA00047933"/>
    </source>
</evidence>
<reference evidence="6" key="1">
    <citation type="submission" date="2016-11" db="UniProtKB">
        <authorList>
            <consortium name="WormBaseParasite"/>
        </authorList>
    </citation>
    <scope>IDENTIFICATION</scope>
</reference>
<proteinExistence type="inferred from homology"/>
<accession>A0A1I7XIV9</accession>
<keyword evidence="3" id="KW-0808">Transferase</keyword>
<dbReference type="GO" id="GO:0048255">
    <property type="term" value="P:mRNA stabilization"/>
    <property type="evidence" value="ECO:0007669"/>
    <property type="project" value="TreeGrafter"/>
</dbReference>
<evidence type="ECO:0000313" key="6">
    <source>
        <dbReference type="WBParaSite" id="Hba_17437"/>
    </source>
</evidence>
<organism evidence="5 6">
    <name type="scientific">Heterorhabditis bacteriophora</name>
    <name type="common">Entomopathogenic nematode worm</name>
    <dbReference type="NCBI Taxonomy" id="37862"/>
    <lineage>
        <taxon>Eukaryota</taxon>
        <taxon>Metazoa</taxon>
        <taxon>Ecdysozoa</taxon>
        <taxon>Nematoda</taxon>
        <taxon>Chromadorea</taxon>
        <taxon>Rhabditida</taxon>
        <taxon>Rhabditina</taxon>
        <taxon>Rhabditomorpha</taxon>
        <taxon>Strongyloidea</taxon>
        <taxon>Heterorhabditidae</taxon>
        <taxon>Heterorhabditis</taxon>
    </lineage>
</organism>
<dbReference type="WBParaSite" id="Hba_17437">
    <property type="protein sequence ID" value="Hba_17437"/>
    <property type="gene ID" value="Hba_17437"/>
</dbReference>
<evidence type="ECO:0000256" key="3">
    <source>
        <dbReference type="ARBA" id="ARBA00022679"/>
    </source>
</evidence>
<dbReference type="Pfam" id="PF07984">
    <property type="entry name" value="NTP_transf_7"/>
    <property type="match status" value="1"/>
</dbReference>
<dbReference type="AlphaFoldDB" id="A0A1I7XIV9"/>
<evidence type="ECO:0000313" key="5">
    <source>
        <dbReference type="Proteomes" id="UP000095283"/>
    </source>
</evidence>
<comment type="similarity">
    <text evidence="1">Belongs to the TENT family.</text>
</comment>
<protein>
    <recommendedName>
        <fullName evidence="2">polynucleotide adenylyltransferase</fullName>
        <ecNumber evidence="2">2.7.7.19</ecNumber>
    </recommendedName>
</protein>
<comment type="catalytic activity">
    <reaction evidence="4">
        <text>RNA(n) + ATP = RNA(n)-3'-adenine ribonucleotide + diphosphate</text>
        <dbReference type="Rhea" id="RHEA:11332"/>
        <dbReference type="Rhea" id="RHEA-COMP:14527"/>
        <dbReference type="Rhea" id="RHEA-COMP:17347"/>
        <dbReference type="ChEBI" id="CHEBI:30616"/>
        <dbReference type="ChEBI" id="CHEBI:33019"/>
        <dbReference type="ChEBI" id="CHEBI:140395"/>
        <dbReference type="ChEBI" id="CHEBI:173115"/>
        <dbReference type="EC" id="2.7.7.19"/>
    </reaction>
    <physiologicalReaction direction="left-to-right" evidence="4">
        <dbReference type="Rhea" id="RHEA:11333"/>
    </physiologicalReaction>
</comment>
<sequence length="104" mass="11598">MDRLASNSHFKLEIVKCIDRLRTVLNDTVDIHGKGNFPTISVRLIDIISCVREKLRIANMPPKCVKLNGGAASFIASADDFVYADLDLIFPMEVEGSDSFDKVR</sequence>
<dbReference type="PANTHER" id="PTHR12974">
    <property type="entry name" value="PRION-LIKE- Q/N-RICH -DOMAIN-BEARING PROTEIN PROTEIN 44"/>
    <property type="match status" value="1"/>
</dbReference>
<dbReference type="PANTHER" id="PTHR12974:SF36">
    <property type="entry name" value="POLYNUCLEOTIDE ADENYLYLTRANSFERASE"/>
    <property type="match status" value="1"/>
</dbReference>
<dbReference type="GO" id="GO:0003723">
    <property type="term" value="F:RNA binding"/>
    <property type="evidence" value="ECO:0007669"/>
    <property type="project" value="TreeGrafter"/>
</dbReference>
<keyword evidence="5" id="KW-1185">Reference proteome</keyword>